<dbReference type="GO" id="GO:0008757">
    <property type="term" value="F:S-adenosylmethionine-dependent methyltransferase activity"/>
    <property type="evidence" value="ECO:0007669"/>
    <property type="project" value="InterPro"/>
</dbReference>
<sequence length="408" mass="45326">MSHGNWLSCPICNSTDNKLILSLNCGNIDSSTLYSTIRLEACIRCGHVYNDLSPDEILGLANYYNSEYAPANLSSVITEGDRPGSADVLTVGRYDHLFQMLSSHLSFSDKILDVGCALGGFLSYLSRKSFVDLFGVDSTVTYTHRAQEENLFTIKHGNAENLPFADNMFDVVVVEQVLEHLVSPAKALREAFRVLKKGGIFCVGVPDASRYAGYYFFDFYWLLLREHIQHFDIGNLTCLAAREGFELLEYVQNDHAIMSSKMVMPNLCALFRKSGSFPVEEGRGTAVIALQEKIEKYVKQDLSRLEGKQRILKMLAADKRPVYVWGIGREFLYLYEAAGLKKCNIVGLIDMNPCRQNSAVDGIVIASQDQICNADLNAIVLIAAVAHVDSIKASLEQLGFSGEILILE</sequence>
<dbReference type="CDD" id="cd02440">
    <property type="entry name" value="AdoMet_MTases"/>
    <property type="match status" value="1"/>
</dbReference>
<evidence type="ECO:0000259" key="1">
    <source>
        <dbReference type="Pfam" id="PF08241"/>
    </source>
</evidence>
<feature type="domain" description="Methyltransferase type 11" evidence="1">
    <location>
        <begin position="112"/>
        <end position="202"/>
    </location>
</feature>
<keyword evidence="3" id="KW-1185">Reference proteome</keyword>
<name>A0A9X4MH91_9BACT</name>
<comment type="caution">
    <text evidence="2">The sequence shown here is derived from an EMBL/GenBank/DDBJ whole genome shotgun (WGS) entry which is preliminary data.</text>
</comment>
<proteinExistence type="predicted"/>
<reference evidence="2" key="1">
    <citation type="journal article" date="2022" name="bioRxiv">
        <title>Thiovibrio frasassiensisgen. nov., sp. nov., an autotrophic, elemental sulfur disproportionating bacterium isolated from sulfidic karst sediment, and proposal of Thiovibrionaceae fam. nov.</title>
        <authorList>
            <person name="Aronson H."/>
            <person name="Thomas C."/>
            <person name="Bhattacharyya M."/>
            <person name="Eckstein S."/>
            <person name="Jensen S."/>
            <person name="Barco R."/>
            <person name="Macalady J."/>
            <person name="Amend J."/>
        </authorList>
    </citation>
    <scope>NUCLEOTIDE SEQUENCE</scope>
    <source>
        <strain evidence="2">RS19-109</strain>
    </source>
</reference>
<dbReference type="InterPro" id="IPR029063">
    <property type="entry name" value="SAM-dependent_MTases_sf"/>
</dbReference>
<dbReference type="RefSeq" id="WP_307631779.1">
    <property type="nucleotide sequence ID" value="NZ_JAPHEH010000001.1"/>
</dbReference>
<keyword evidence="2" id="KW-0489">Methyltransferase</keyword>
<evidence type="ECO:0000313" key="3">
    <source>
        <dbReference type="Proteomes" id="UP001154240"/>
    </source>
</evidence>
<protein>
    <submittedName>
        <fullName evidence="2">Class I SAM-dependent methyltransferase</fullName>
    </submittedName>
</protein>
<evidence type="ECO:0000313" key="2">
    <source>
        <dbReference type="EMBL" id="MDG4474799.1"/>
    </source>
</evidence>
<dbReference type="EMBL" id="JAPHEH010000001">
    <property type="protein sequence ID" value="MDG4474799.1"/>
    <property type="molecule type" value="Genomic_DNA"/>
</dbReference>
<dbReference type="PANTHER" id="PTHR43591:SF110">
    <property type="entry name" value="RHODANESE DOMAIN-CONTAINING PROTEIN"/>
    <property type="match status" value="1"/>
</dbReference>
<dbReference type="Pfam" id="PF08241">
    <property type="entry name" value="Methyltransf_11"/>
    <property type="match status" value="1"/>
</dbReference>
<accession>A0A9X4MH91</accession>
<keyword evidence="2" id="KW-0808">Transferase</keyword>
<gene>
    <name evidence="2" type="ORF">OLX77_01325</name>
</gene>
<organism evidence="2 3">
    <name type="scientific">Thiovibrio frasassiensis</name>
    <dbReference type="NCBI Taxonomy" id="2984131"/>
    <lineage>
        <taxon>Bacteria</taxon>
        <taxon>Pseudomonadati</taxon>
        <taxon>Thermodesulfobacteriota</taxon>
        <taxon>Desulfobulbia</taxon>
        <taxon>Desulfobulbales</taxon>
        <taxon>Thiovibrionaceae</taxon>
        <taxon>Thiovibrio</taxon>
    </lineage>
</organism>
<dbReference type="Gene3D" id="3.40.50.150">
    <property type="entry name" value="Vaccinia Virus protein VP39"/>
    <property type="match status" value="1"/>
</dbReference>
<dbReference type="Proteomes" id="UP001154240">
    <property type="component" value="Unassembled WGS sequence"/>
</dbReference>
<dbReference type="AlphaFoldDB" id="A0A9X4MH91"/>
<dbReference type="SUPFAM" id="SSF53335">
    <property type="entry name" value="S-adenosyl-L-methionine-dependent methyltransferases"/>
    <property type="match status" value="1"/>
</dbReference>
<dbReference type="Gene3D" id="3.40.50.720">
    <property type="entry name" value="NAD(P)-binding Rossmann-like Domain"/>
    <property type="match status" value="1"/>
</dbReference>
<dbReference type="GO" id="GO:0032259">
    <property type="term" value="P:methylation"/>
    <property type="evidence" value="ECO:0007669"/>
    <property type="project" value="UniProtKB-KW"/>
</dbReference>
<dbReference type="InterPro" id="IPR013216">
    <property type="entry name" value="Methyltransf_11"/>
</dbReference>
<dbReference type="PANTHER" id="PTHR43591">
    <property type="entry name" value="METHYLTRANSFERASE"/>
    <property type="match status" value="1"/>
</dbReference>
<reference evidence="2" key="2">
    <citation type="submission" date="2022-10" db="EMBL/GenBank/DDBJ databases">
        <authorList>
            <person name="Aronson H.S."/>
        </authorList>
    </citation>
    <scope>NUCLEOTIDE SEQUENCE</scope>
    <source>
        <strain evidence="2">RS19-109</strain>
    </source>
</reference>